<evidence type="ECO:0000259" key="2">
    <source>
        <dbReference type="Pfam" id="PF18998"/>
    </source>
</evidence>
<reference evidence="3 4" key="1">
    <citation type="submission" date="2016-09" db="EMBL/GenBank/DDBJ databases">
        <authorList>
            <person name="Capua I."/>
            <person name="De Benedictis P."/>
            <person name="Joannis T."/>
            <person name="Lombin L.H."/>
            <person name="Cattoli G."/>
        </authorList>
    </citation>
    <scope>NUCLEOTIDE SEQUENCE [LARGE SCALE GENOMIC DNA]</scope>
    <source>
        <strain evidence="3 4">GluBS11</strain>
    </source>
</reference>
<evidence type="ECO:0000313" key="4">
    <source>
        <dbReference type="Proteomes" id="UP000199315"/>
    </source>
</evidence>
<dbReference type="RefSeq" id="WP_091235732.1">
    <property type="nucleotide sequence ID" value="NZ_FMKA01000023.1"/>
</dbReference>
<organism evidence="3 4">
    <name type="scientific">Anaerobium acetethylicum</name>
    <dbReference type="NCBI Taxonomy" id="1619234"/>
    <lineage>
        <taxon>Bacteria</taxon>
        <taxon>Bacillati</taxon>
        <taxon>Bacillota</taxon>
        <taxon>Clostridia</taxon>
        <taxon>Lachnospirales</taxon>
        <taxon>Lachnospiraceae</taxon>
        <taxon>Anaerobium</taxon>
    </lineage>
</organism>
<dbReference type="STRING" id="1619234.SAMN05421730_102355"/>
<feature type="chain" id="PRO_5008921856" description="Bacterial repeat domain-containing protein" evidence="1">
    <location>
        <begin position="26"/>
        <end position="676"/>
    </location>
</feature>
<accession>A0A1D3TWM7</accession>
<sequence>MKKLWKTGLFSLFFFLSIVGTSAMAPRQDVMAGNFDNAVTFYNSYGSSIVFQDGYFYYATKGKAANTSKNTTNWGTIGYRMKVTTSSQSSYIYFNLSGYTVENVNEISSGGYIYDLYRINLSYVKSKLAQTNRTAFNEFILNGGYLVVDSCMITIKIDKYGNRTNSGSMDDYGNFWGNVYTDYNGIAKAAPWGNPSSLHNYFNKAINYVTELKSRQTVYVRYQDAGGGYGGYSAVINRDYVYGETVSWSRDEDDCYNPASISYTAKLDKTSYVSVTRKQYGQNVYVKYQDTGGNYNGEWTLAESRNLYYGSDFEWFYAGSDCYNAGFVSRYTVKGQKNHYVYIARKKYTIGVKGGTGIESVSGGGSYYYGASCTVDASVKTGYSWANWSGTYSSSNKRYTFTVVGNVDLRANAEANAYHIVFHPNGGSGTMEALTCRYDQASTLPAMSFEPPSESCVYLGWHTDQNAFSASYAEGQQVQNLTSVNGDVIHLYAIWDYAPELICSDRFFTLYEANHGVITEAELLRTAKSTDREDGSIEIMVKDYSSAAFIDLSGSGEIVITYTATDSRKNMIEKQAKVTIVDTDVTKEGPMDFDGNKQYARFIDSSYYLELYENGGLEPTSKWRSGVTYNNTLAAAMSNVKGEDGKWSHVVQTREFTKEDIDHVKQHLKNSGDFEK</sequence>
<evidence type="ECO:0000313" key="3">
    <source>
        <dbReference type="EMBL" id="SCP98641.1"/>
    </source>
</evidence>
<dbReference type="InterPro" id="IPR044060">
    <property type="entry name" value="Bacterial_rp_domain"/>
</dbReference>
<evidence type="ECO:0000256" key="1">
    <source>
        <dbReference type="SAM" id="SignalP"/>
    </source>
</evidence>
<dbReference type="Pfam" id="PF18998">
    <property type="entry name" value="Flg_new_2"/>
    <property type="match status" value="1"/>
</dbReference>
<dbReference type="OrthoDB" id="2360352at2"/>
<proteinExistence type="predicted"/>
<name>A0A1D3TWM7_9FIRM</name>
<feature type="signal peptide" evidence="1">
    <location>
        <begin position="1"/>
        <end position="25"/>
    </location>
</feature>
<keyword evidence="1" id="KW-0732">Signal</keyword>
<keyword evidence="4" id="KW-1185">Reference proteome</keyword>
<dbReference type="InterPro" id="IPR013783">
    <property type="entry name" value="Ig-like_fold"/>
</dbReference>
<protein>
    <recommendedName>
        <fullName evidence="2">Bacterial repeat domain-containing protein</fullName>
    </recommendedName>
</protein>
<dbReference type="Gene3D" id="2.60.40.10">
    <property type="entry name" value="Immunoglobulins"/>
    <property type="match status" value="1"/>
</dbReference>
<dbReference type="EMBL" id="FMKA01000023">
    <property type="protein sequence ID" value="SCP98641.1"/>
    <property type="molecule type" value="Genomic_DNA"/>
</dbReference>
<dbReference type="AlphaFoldDB" id="A0A1D3TWM7"/>
<feature type="domain" description="Bacterial repeat" evidence="2">
    <location>
        <begin position="360"/>
        <end position="414"/>
    </location>
</feature>
<gene>
    <name evidence="3" type="ORF">SAMN05421730_102355</name>
</gene>
<dbReference type="Proteomes" id="UP000199315">
    <property type="component" value="Unassembled WGS sequence"/>
</dbReference>